<evidence type="ECO:0000313" key="1">
    <source>
        <dbReference type="EMBL" id="GEN72131.1"/>
    </source>
</evidence>
<evidence type="ECO:0000313" key="2">
    <source>
        <dbReference type="Proteomes" id="UP000321150"/>
    </source>
</evidence>
<proteinExistence type="predicted"/>
<dbReference type="EMBL" id="BJYI01000006">
    <property type="protein sequence ID" value="GEN72131.1"/>
    <property type="molecule type" value="Genomic_DNA"/>
</dbReference>
<sequence length="339" mass="39922">MYNYRPIGIYSAKTMADEEREDRKERDFFGDSVDDQQQKKKSINLIITLESDGKYQFDETVKMWEVRHIPSFANYESFVDICKRSNFKNVAIVHHGNTFSDHTYAKSMKVILDVLAFKTLKNVFEKLPKKDLITLDEEYFENFRKESEKYHQGGLDPKDIKSYISLKLLLSNMLDGGNFFSVACDEADDKGFLNELGSMTDKEIKIFANSNRSDIKQRAYEEITSTKERLYFGSLLNNYLTPSGKFFNSDGWYIFNTKDKTLTTTKKDLWLLSNTSKEVYLLMERSLNLTQDQLDKIYNAQKYYAKNYKTFYIEKMHGTETSYKQMREKIKIKYPDVIK</sequence>
<dbReference type="Proteomes" id="UP000321150">
    <property type="component" value="Unassembled WGS sequence"/>
</dbReference>
<protein>
    <submittedName>
        <fullName evidence="1">Uncharacterized protein</fullName>
    </submittedName>
</protein>
<name>A0A511YAB0_9FLAO</name>
<reference evidence="1 2" key="1">
    <citation type="submission" date="2019-07" db="EMBL/GenBank/DDBJ databases">
        <title>Whole genome shotgun sequence of Chryseobacterium lathyri NBRC 105250.</title>
        <authorList>
            <person name="Hosoyama A."/>
            <person name="Uohara A."/>
            <person name="Ohji S."/>
            <person name="Ichikawa N."/>
        </authorList>
    </citation>
    <scope>NUCLEOTIDE SEQUENCE [LARGE SCALE GENOMIC DNA]</scope>
    <source>
        <strain evidence="1 2">NBRC 105250</strain>
    </source>
</reference>
<accession>A0A511YAB0</accession>
<comment type="caution">
    <text evidence="1">The sequence shown here is derived from an EMBL/GenBank/DDBJ whole genome shotgun (WGS) entry which is preliminary data.</text>
</comment>
<gene>
    <name evidence="1" type="ORF">CLA01_22030</name>
</gene>
<organism evidence="1 2">
    <name type="scientific">Chryseobacterium lathyri</name>
    <dbReference type="NCBI Taxonomy" id="395933"/>
    <lineage>
        <taxon>Bacteria</taxon>
        <taxon>Pseudomonadati</taxon>
        <taxon>Bacteroidota</taxon>
        <taxon>Flavobacteriia</taxon>
        <taxon>Flavobacteriales</taxon>
        <taxon>Weeksellaceae</taxon>
        <taxon>Chryseobacterium group</taxon>
        <taxon>Chryseobacterium</taxon>
    </lineage>
</organism>
<dbReference type="AlphaFoldDB" id="A0A511YAB0"/>